<evidence type="ECO:0000313" key="1">
    <source>
        <dbReference type="EMBL" id="VVM89317.1"/>
    </source>
</evidence>
<gene>
    <name evidence="1" type="ORF">PS662_02742</name>
</gene>
<dbReference type="Proteomes" id="UP000326953">
    <property type="component" value="Unassembled WGS sequence"/>
</dbReference>
<dbReference type="EMBL" id="CABVHK010000008">
    <property type="protein sequence ID" value="VVM89317.1"/>
    <property type="molecule type" value="Genomic_DNA"/>
</dbReference>
<sequence>MTDLPQSLPNNPCEASAFAQLVQRKQALRVERAAARRRWNTWYQALDTQQKIRVDVALATRAQEIAAQFGRSRRFIPRPQRGQ</sequence>
<proteinExistence type="predicted"/>
<protein>
    <submittedName>
        <fullName evidence="1">Uncharacterized protein</fullName>
    </submittedName>
</protein>
<name>A0A5E6TAI3_PSEFL</name>
<evidence type="ECO:0000313" key="2">
    <source>
        <dbReference type="Proteomes" id="UP000326953"/>
    </source>
</evidence>
<dbReference type="AlphaFoldDB" id="A0A5E6TAI3"/>
<reference evidence="1 2" key="1">
    <citation type="submission" date="2019-09" db="EMBL/GenBank/DDBJ databases">
        <authorList>
            <person name="Chandra G."/>
            <person name="Truman W A."/>
        </authorList>
    </citation>
    <scope>NUCLEOTIDE SEQUENCE [LARGE SCALE GENOMIC DNA]</scope>
    <source>
        <strain evidence="1">PS662</strain>
    </source>
</reference>
<organism evidence="1 2">
    <name type="scientific">Pseudomonas fluorescens</name>
    <dbReference type="NCBI Taxonomy" id="294"/>
    <lineage>
        <taxon>Bacteria</taxon>
        <taxon>Pseudomonadati</taxon>
        <taxon>Pseudomonadota</taxon>
        <taxon>Gammaproteobacteria</taxon>
        <taxon>Pseudomonadales</taxon>
        <taxon>Pseudomonadaceae</taxon>
        <taxon>Pseudomonas</taxon>
    </lineage>
</organism>
<accession>A0A5E6TAI3</accession>